<reference evidence="4 5" key="1">
    <citation type="submission" date="2013-03" db="EMBL/GenBank/DDBJ databases">
        <authorList>
            <person name="Fiebig A."/>
            <person name="Goeker M."/>
            <person name="Klenk H.-P.P."/>
        </authorList>
    </citation>
    <scope>NUCLEOTIDE SEQUENCE [LARGE SCALE GENOMIC DNA]</scope>
    <source>
        <strain evidence="5">DSM 19469</strain>
    </source>
</reference>
<evidence type="ECO:0000256" key="2">
    <source>
        <dbReference type="PIRSR" id="PIRSR005962-1"/>
    </source>
</evidence>
<proteinExistence type="predicted"/>
<feature type="binding site" evidence="2">
    <location>
        <position position="165"/>
    </location>
    <ligand>
        <name>Mn(2+)</name>
        <dbReference type="ChEBI" id="CHEBI:29035"/>
        <label>2</label>
    </ligand>
</feature>
<dbReference type="PANTHER" id="PTHR11014">
    <property type="entry name" value="PEPTIDASE M20 FAMILY MEMBER"/>
    <property type="match status" value="1"/>
</dbReference>
<dbReference type="FunFam" id="3.30.70.360:FF:000001">
    <property type="entry name" value="N-acetyldiaminopimelate deacetylase"/>
    <property type="match status" value="1"/>
</dbReference>
<feature type="binding site" evidence="2">
    <location>
        <position position="139"/>
    </location>
    <ligand>
        <name>Mn(2+)</name>
        <dbReference type="ChEBI" id="CHEBI:29035"/>
        <label>2</label>
    </ligand>
</feature>
<name>W8SPC3_9RHOB</name>
<dbReference type="RefSeq" id="WP_025312176.1">
    <property type="nucleotide sequence ID" value="NZ_CP004372.1"/>
</dbReference>
<protein>
    <submittedName>
        <fullName evidence="4">Amidohydrolase family protein</fullName>
    </submittedName>
</protein>
<dbReference type="eggNOG" id="COG1473">
    <property type="taxonomic scope" value="Bacteria"/>
</dbReference>
<feature type="binding site" evidence="2">
    <location>
        <position position="106"/>
    </location>
    <ligand>
        <name>Mn(2+)</name>
        <dbReference type="ChEBI" id="CHEBI:29035"/>
        <label>2</label>
    </ligand>
</feature>
<dbReference type="CDD" id="cd05666">
    <property type="entry name" value="M20_Acy1-like"/>
    <property type="match status" value="1"/>
</dbReference>
<dbReference type="GO" id="GO:0046872">
    <property type="term" value="F:metal ion binding"/>
    <property type="evidence" value="ECO:0007669"/>
    <property type="project" value="UniProtKB-KW"/>
</dbReference>
<evidence type="ECO:0000313" key="4">
    <source>
        <dbReference type="EMBL" id="AHM04380.1"/>
    </source>
</evidence>
<feature type="binding site" evidence="2">
    <location>
        <position position="361"/>
    </location>
    <ligand>
        <name>Mn(2+)</name>
        <dbReference type="ChEBI" id="CHEBI:29035"/>
        <label>2</label>
    </ligand>
</feature>
<dbReference type="EMBL" id="CP004372">
    <property type="protein sequence ID" value="AHM04380.1"/>
    <property type="molecule type" value="Genomic_DNA"/>
</dbReference>
<feature type="domain" description="Peptidase M20 dimerisation" evidence="3">
    <location>
        <begin position="188"/>
        <end position="285"/>
    </location>
</feature>
<dbReference type="Pfam" id="PF01546">
    <property type="entry name" value="Peptidase_M20"/>
    <property type="match status" value="1"/>
</dbReference>
<dbReference type="Pfam" id="PF07687">
    <property type="entry name" value="M20_dimer"/>
    <property type="match status" value="1"/>
</dbReference>
<dbReference type="OrthoDB" id="9777385at2"/>
<dbReference type="PIRSF" id="PIRSF005962">
    <property type="entry name" value="Pept_M20D_amidohydro"/>
    <property type="match status" value="1"/>
</dbReference>
<keyword evidence="2" id="KW-0464">Manganese</keyword>
<dbReference type="GO" id="GO:0050118">
    <property type="term" value="F:N-acetyldiaminopimelate deacetylase activity"/>
    <property type="evidence" value="ECO:0007669"/>
    <property type="project" value="UniProtKB-ARBA"/>
</dbReference>
<evidence type="ECO:0000256" key="1">
    <source>
        <dbReference type="ARBA" id="ARBA00022801"/>
    </source>
</evidence>
<dbReference type="NCBIfam" id="TIGR01891">
    <property type="entry name" value="amidohydrolases"/>
    <property type="match status" value="1"/>
</dbReference>
<dbReference type="KEGG" id="red:roselon_02029"/>
<dbReference type="InterPro" id="IPR017439">
    <property type="entry name" value="Amidohydrolase"/>
</dbReference>
<keyword evidence="5" id="KW-1185">Reference proteome</keyword>
<dbReference type="PATRIC" id="fig|1294273.3.peg.2001"/>
<dbReference type="GO" id="GO:0019877">
    <property type="term" value="P:diaminopimelate biosynthetic process"/>
    <property type="evidence" value="ECO:0007669"/>
    <property type="project" value="UniProtKB-ARBA"/>
</dbReference>
<dbReference type="InterPro" id="IPR036264">
    <property type="entry name" value="Bact_exopeptidase_dim_dom"/>
</dbReference>
<dbReference type="Proteomes" id="UP000019593">
    <property type="component" value="Chromosome"/>
</dbReference>
<dbReference type="AlphaFoldDB" id="W8SPC3"/>
<accession>W8SPC3</accession>
<evidence type="ECO:0000313" key="5">
    <source>
        <dbReference type="Proteomes" id="UP000019593"/>
    </source>
</evidence>
<dbReference type="SUPFAM" id="SSF55031">
    <property type="entry name" value="Bacterial exopeptidase dimerisation domain"/>
    <property type="match status" value="1"/>
</dbReference>
<comment type="cofactor">
    <cofactor evidence="2">
        <name>Mn(2+)</name>
        <dbReference type="ChEBI" id="CHEBI:29035"/>
    </cofactor>
    <text evidence="2">The Mn(2+) ion enhances activity.</text>
</comment>
<dbReference type="Gene3D" id="3.40.630.10">
    <property type="entry name" value="Zn peptidases"/>
    <property type="match status" value="1"/>
</dbReference>
<keyword evidence="2" id="KW-0479">Metal-binding</keyword>
<dbReference type="InterPro" id="IPR002933">
    <property type="entry name" value="Peptidase_M20"/>
</dbReference>
<dbReference type="SUPFAM" id="SSF53187">
    <property type="entry name" value="Zn-dependent exopeptidases"/>
    <property type="match status" value="1"/>
</dbReference>
<dbReference type="InterPro" id="IPR011650">
    <property type="entry name" value="Peptidase_M20_dimer"/>
</dbReference>
<dbReference type="HOGENOM" id="CLU_023257_1_1_5"/>
<sequence length="390" mass="42388">MPIKNRLAELMPDIAEWRREIHMNPELLFDLPKTTALVEEKLKEFGVDEIHTGIGRSGIVALIKGKTDSRGYCVGLRADMDALPMDEHTGLPHASQTPGRMHACGHDGHTAMLLGAAKYLAETRNFDGTVALIFQPAEEGGGGGDLMVRDGMMERFGIDEVYGMHNEPGLPVGEFGVSPGPIMAAADEFEVEIVGKGGHAARPHHCVDPSPAACATVMALQTVASRNVDPIKEVVVSVCTIRTSSEAFNVIPSKVLIRGTVRTLDEEVRDIAERRVTRLIHSTAEAYGCEAHLRYERGYPVVVNHDANAEIAADIARVVAGDEKVRWGRPPRMGGEDFAYMLNVRPGAFINVGNGDSAGVHHPEYDFNDEAIPYGCSFFAELVERRMPAA</sequence>
<keyword evidence="1 4" id="KW-0378">Hydrolase</keyword>
<dbReference type="PANTHER" id="PTHR11014:SF63">
    <property type="entry name" value="METALLOPEPTIDASE, PUTATIVE (AFU_ORTHOLOGUE AFUA_6G09600)-RELATED"/>
    <property type="match status" value="1"/>
</dbReference>
<dbReference type="STRING" id="1294273.roselon_02029"/>
<evidence type="ECO:0000259" key="3">
    <source>
        <dbReference type="Pfam" id="PF07687"/>
    </source>
</evidence>
<dbReference type="Gene3D" id="3.30.70.360">
    <property type="match status" value="1"/>
</dbReference>
<gene>
    <name evidence="4" type="ORF">roselon_02029</name>
</gene>
<organism evidence="4 5">
    <name type="scientific">Roseicyclus elongatus DSM 19469</name>
    <dbReference type="NCBI Taxonomy" id="1294273"/>
    <lineage>
        <taxon>Bacteria</taxon>
        <taxon>Pseudomonadati</taxon>
        <taxon>Pseudomonadota</taxon>
        <taxon>Alphaproteobacteria</taxon>
        <taxon>Rhodobacterales</taxon>
        <taxon>Roseobacteraceae</taxon>
        <taxon>Roseicyclus</taxon>
    </lineage>
</organism>
<feature type="binding site" evidence="2">
    <location>
        <position position="104"/>
    </location>
    <ligand>
        <name>Mn(2+)</name>
        <dbReference type="ChEBI" id="CHEBI:29035"/>
        <label>2</label>
    </ligand>
</feature>